<reference evidence="1" key="1">
    <citation type="journal article" date="2019" name="Environ. Microbiol.">
        <title>Fungal ecological strategies reflected in gene transcription - a case study of two litter decomposers.</title>
        <authorList>
            <person name="Barbi F."/>
            <person name="Kohler A."/>
            <person name="Barry K."/>
            <person name="Baskaran P."/>
            <person name="Daum C."/>
            <person name="Fauchery L."/>
            <person name="Ihrmark K."/>
            <person name="Kuo A."/>
            <person name="LaButti K."/>
            <person name="Lipzen A."/>
            <person name="Morin E."/>
            <person name="Grigoriev I.V."/>
            <person name="Henrissat B."/>
            <person name="Lindahl B."/>
            <person name="Martin F."/>
        </authorList>
    </citation>
    <scope>NUCLEOTIDE SEQUENCE</scope>
    <source>
        <strain evidence="1">JB14</strain>
    </source>
</reference>
<feature type="non-terminal residue" evidence="1">
    <location>
        <position position="69"/>
    </location>
</feature>
<protein>
    <submittedName>
        <fullName evidence="1">Uncharacterized protein</fullName>
    </submittedName>
</protein>
<name>A0A6A4I9D2_9AGAR</name>
<dbReference type="EMBL" id="ML769397">
    <property type="protein sequence ID" value="KAE9407201.1"/>
    <property type="molecule type" value="Genomic_DNA"/>
</dbReference>
<dbReference type="Proteomes" id="UP000799118">
    <property type="component" value="Unassembled WGS sequence"/>
</dbReference>
<sequence>EFEKKKGKRKSNKMAQARAEMILRVEAGQLSHMTARDPMEIWERLKNVHCGRGFATSLALKRQFLTSKK</sequence>
<evidence type="ECO:0000313" key="1">
    <source>
        <dbReference type="EMBL" id="KAE9407201.1"/>
    </source>
</evidence>
<organism evidence="1 2">
    <name type="scientific">Gymnopus androsaceus JB14</name>
    <dbReference type="NCBI Taxonomy" id="1447944"/>
    <lineage>
        <taxon>Eukaryota</taxon>
        <taxon>Fungi</taxon>
        <taxon>Dikarya</taxon>
        <taxon>Basidiomycota</taxon>
        <taxon>Agaricomycotina</taxon>
        <taxon>Agaricomycetes</taxon>
        <taxon>Agaricomycetidae</taxon>
        <taxon>Agaricales</taxon>
        <taxon>Marasmiineae</taxon>
        <taxon>Omphalotaceae</taxon>
        <taxon>Gymnopus</taxon>
    </lineage>
</organism>
<evidence type="ECO:0000313" key="2">
    <source>
        <dbReference type="Proteomes" id="UP000799118"/>
    </source>
</evidence>
<gene>
    <name evidence="1" type="ORF">BT96DRAFT_777808</name>
</gene>
<proteinExistence type="predicted"/>
<feature type="non-terminal residue" evidence="1">
    <location>
        <position position="1"/>
    </location>
</feature>
<dbReference type="Pfam" id="PF14223">
    <property type="entry name" value="Retrotran_gag_2"/>
    <property type="match status" value="1"/>
</dbReference>
<dbReference type="OrthoDB" id="3265539at2759"/>
<dbReference type="AlphaFoldDB" id="A0A6A4I9D2"/>
<accession>A0A6A4I9D2</accession>
<keyword evidence="2" id="KW-1185">Reference proteome</keyword>